<accession>A0AAX6N0F1</accession>
<evidence type="ECO:0000313" key="5">
    <source>
        <dbReference type="EMBL" id="KAK6958368.1"/>
    </source>
</evidence>
<evidence type="ECO:0000313" key="6">
    <source>
        <dbReference type="Proteomes" id="UP001369815"/>
    </source>
</evidence>
<evidence type="ECO:0000256" key="1">
    <source>
        <dbReference type="SAM" id="MobiDB-lite"/>
    </source>
</evidence>
<sequence length="426" mass="45391">MRLDGSRFGILASLVGLVGAEDTGSRTTGGASPASTGGTGVATMGSSPNSVIQVQNLPTPAIFKPQGMDQVIYFNKGPGIEEMNVSAIHLKRYKDKITVAMGKMKSNDRTGTSAGSLLDGQIIAERQDQFPPVYFPATDESMTLILTGDLTLTYGDNLMQPLYYEIQWENTTSSGNSYSQVLAVTYTEGYEEASRLLKNTGKESNPAFQEDIEGSSTDAESSGILTVTAVPAAETSAQAASEAAHDHRGLSAGAIAGIAVGCAVGVIIIVVSIVWFFCLRRRNNGEHVDGKDYTAASGSHAMIAEKDMVNMSESSPRSAYPPDHSGQLHDQRDSIVRPDDASYAPYSDRAPSPPLPPGAAFATNSQSDLASTGRASTTVSPYQSRYAHLIEEGMTEEEIRRLEEEERHLDAAIEDAGRNSRAAHQS</sequence>
<proteinExistence type="predicted"/>
<evidence type="ECO:0000259" key="4">
    <source>
        <dbReference type="Pfam" id="PF04478"/>
    </source>
</evidence>
<feature type="transmembrane region" description="Helical" evidence="2">
    <location>
        <begin position="254"/>
        <end position="277"/>
    </location>
</feature>
<feature type="domain" description="Mid2" evidence="4">
    <location>
        <begin position="225"/>
        <end position="296"/>
    </location>
</feature>
<dbReference type="PANTHER" id="PTHR16861:SF4">
    <property type="entry name" value="SH3 DOMAIN PROTEIN (AFU_ORTHOLOGUE AFUA_1G13610)"/>
    <property type="match status" value="1"/>
</dbReference>
<keyword evidence="2" id="KW-1133">Transmembrane helix</keyword>
<keyword evidence="2" id="KW-0472">Membrane</keyword>
<evidence type="ECO:0000256" key="3">
    <source>
        <dbReference type="SAM" id="SignalP"/>
    </source>
</evidence>
<keyword evidence="3" id="KW-0732">Signal</keyword>
<evidence type="ECO:0000256" key="2">
    <source>
        <dbReference type="SAM" id="Phobius"/>
    </source>
</evidence>
<keyword evidence="2" id="KW-0812">Transmembrane</keyword>
<dbReference type="PANTHER" id="PTHR16861">
    <property type="entry name" value="GLYCOPROTEIN 38"/>
    <property type="match status" value="1"/>
</dbReference>
<feature type="region of interest" description="Disordered" evidence="1">
    <location>
        <begin position="405"/>
        <end position="426"/>
    </location>
</feature>
<feature type="compositionally biased region" description="Basic and acidic residues" evidence="1">
    <location>
        <begin position="405"/>
        <end position="418"/>
    </location>
</feature>
<keyword evidence="6" id="KW-1185">Reference proteome</keyword>
<feature type="signal peptide" evidence="3">
    <location>
        <begin position="1"/>
        <end position="20"/>
    </location>
</feature>
<comment type="caution">
    <text evidence="5">The sequence shown here is derived from an EMBL/GenBank/DDBJ whole genome shotgun (WGS) entry which is preliminary data.</text>
</comment>
<feature type="region of interest" description="Disordered" evidence="1">
    <location>
        <begin position="309"/>
        <end position="380"/>
    </location>
</feature>
<protein>
    <recommendedName>
        <fullName evidence="4">Mid2 domain-containing protein</fullName>
    </recommendedName>
</protein>
<feature type="chain" id="PRO_5043836726" description="Mid2 domain-containing protein" evidence="3">
    <location>
        <begin position="21"/>
        <end position="426"/>
    </location>
</feature>
<organism evidence="5 6">
    <name type="scientific">Daldinia eschscholtzii</name>
    <dbReference type="NCBI Taxonomy" id="292717"/>
    <lineage>
        <taxon>Eukaryota</taxon>
        <taxon>Fungi</taxon>
        <taxon>Dikarya</taxon>
        <taxon>Ascomycota</taxon>
        <taxon>Pezizomycotina</taxon>
        <taxon>Sordariomycetes</taxon>
        <taxon>Xylariomycetidae</taxon>
        <taxon>Xylariales</taxon>
        <taxon>Hypoxylaceae</taxon>
        <taxon>Daldinia</taxon>
    </lineage>
</organism>
<gene>
    <name evidence="5" type="ORF">Daesc_001167</name>
</gene>
<dbReference type="AlphaFoldDB" id="A0AAX6N0F1"/>
<feature type="compositionally biased region" description="Basic and acidic residues" evidence="1">
    <location>
        <begin position="326"/>
        <end position="340"/>
    </location>
</feature>
<dbReference type="InterPro" id="IPR007567">
    <property type="entry name" value="Mid2_dom"/>
</dbReference>
<feature type="compositionally biased region" description="Polar residues" evidence="1">
    <location>
        <begin position="362"/>
        <end position="380"/>
    </location>
</feature>
<name>A0AAX6N0F1_9PEZI</name>
<dbReference type="Proteomes" id="UP001369815">
    <property type="component" value="Unassembled WGS sequence"/>
</dbReference>
<reference evidence="5 6" key="1">
    <citation type="journal article" date="2024" name="Front Chem Biol">
        <title>Unveiling the potential of Daldinia eschscholtzii MFLUCC 19-0629 through bioactivity and bioinformatics studies for enhanced sustainable agriculture production.</title>
        <authorList>
            <person name="Brooks S."/>
            <person name="Weaver J.A."/>
            <person name="Klomchit A."/>
            <person name="Alharthi S.A."/>
            <person name="Onlamun T."/>
            <person name="Nurani R."/>
            <person name="Vong T.K."/>
            <person name="Alberti F."/>
            <person name="Greco C."/>
        </authorList>
    </citation>
    <scope>NUCLEOTIDE SEQUENCE [LARGE SCALE GENOMIC DNA]</scope>
    <source>
        <strain evidence="5">MFLUCC 19-0629</strain>
    </source>
</reference>
<dbReference type="Pfam" id="PF04478">
    <property type="entry name" value="Mid2"/>
    <property type="match status" value="1"/>
</dbReference>
<dbReference type="EMBL" id="JBANMG010000001">
    <property type="protein sequence ID" value="KAK6958368.1"/>
    <property type="molecule type" value="Genomic_DNA"/>
</dbReference>